<evidence type="ECO:0000313" key="2">
    <source>
        <dbReference type="EMBL" id="GGF13834.1"/>
    </source>
</evidence>
<evidence type="ECO:0000313" key="3">
    <source>
        <dbReference type="Proteomes" id="UP000660110"/>
    </source>
</evidence>
<gene>
    <name evidence="2" type="ORF">GCM10010954_10740</name>
</gene>
<feature type="domain" description="Na+-translocating membrane potential-generating system MpsC" evidence="1">
    <location>
        <begin position="138"/>
        <end position="228"/>
    </location>
</feature>
<name>A0A917AZY8_HALAA</name>
<keyword evidence="3" id="KW-1185">Reference proteome</keyword>
<reference evidence="2" key="2">
    <citation type="submission" date="2020-09" db="EMBL/GenBank/DDBJ databases">
        <authorList>
            <person name="Sun Q."/>
            <person name="Zhou Y."/>
        </authorList>
    </citation>
    <scope>NUCLEOTIDE SEQUENCE</scope>
    <source>
        <strain evidence="2">CGMCC 1.12153</strain>
    </source>
</reference>
<dbReference type="Proteomes" id="UP000660110">
    <property type="component" value="Unassembled WGS sequence"/>
</dbReference>
<accession>A0A917AZY8</accession>
<dbReference type="EMBL" id="BMEL01000001">
    <property type="protein sequence ID" value="GGF13834.1"/>
    <property type="molecule type" value="Genomic_DNA"/>
</dbReference>
<dbReference type="RefSeq" id="WP_188376414.1">
    <property type="nucleotide sequence ID" value="NZ_BMEL01000001.1"/>
</dbReference>
<dbReference type="InterPro" id="IPR018745">
    <property type="entry name" value="MpsC"/>
</dbReference>
<proteinExistence type="predicted"/>
<dbReference type="Pfam" id="PF10057">
    <property type="entry name" value="MpsC"/>
    <property type="match status" value="2"/>
</dbReference>
<protein>
    <recommendedName>
        <fullName evidence="1">Na+-translocating membrane potential-generating system MpsC domain-containing protein</fullName>
    </recommendedName>
</protein>
<organism evidence="2 3">
    <name type="scientific">Halobacillus andaensis</name>
    <dbReference type="NCBI Taxonomy" id="1176239"/>
    <lineage>
        <taxon>Bacteria</taxon>
        <taxon>Bacillati</taxon>
        <taxon>Bacillota</taxon>
        <taxon>Bacilli</taxon>
        <taxon>Bacillales</taxon>
        <taxon>Bacillaceae</taxon>
        <taxon>Halobacillus</taxon>
    </lineage>
</organism>
<reference evidence="2" key="1">
    <citation type="journal article" date="2014" name="Int. J. Syst. Evol. Microbiol.">
        <title>Complete genome sequence of Corynebacterium casei LMG S-19264T (=DSM 44701T), isolated from a smear-ripened cheese.</title>
        <authorList>
            <consortium name="US DOE Joint Genome Institute (JGI-PGF)"/>
            <person name="Walter F."/>
            <person name="Albersmeier A."/>
            <person name="Kalinowski J."/>
            <person name="Ruckert C."/>
        </authorList>
    </citation>
    <scope>NUCLEOTIDE SEQUENCE</scope>
    <source>
        <strain evidence="2">CGMCC 1.12153</strain>
    </source>
</reference>
<comment type="caution">
    <text evidence="2">The sequence shown here is derived from an EMBL/GenBank/DDBJ whole genome shotgun (WGS) entry which is preliminary data.</text>
</comment>
<feature type="domain" description="Na+-translocating membrane potential-generating system MpsC" evidence="1">
    <location>
        <begin position="3"/>
        <end position="110"/>
    </location>
</feature>
<evidence type="ECO:0000259" key="1">
    <source>
        <dbReference type="Pfam" id="PF10057"/>
    </source>
</evidence>
<dbReference type="AlphaFoldDB" id="A0A917AZY8"/>
<sequence length="232" mass="26922">MEKNSVQAEIASYTGKLFRDNFGKGPSSVYVSIEHPFITIYLSDFLAPMERVLVGQKNFMKVEETRDYLMQELIPEIKATLRVTADIHVENIYYDWSLKNRSGIIVGVVKEESDEEELLSLEDYPNKDRVHEEIIKVSEQAEKAPEQVDSLFLNSRTLVVDRKGILVRIEKELIQSGFSEQLRLSKRQLEKRLLDPSVFESILDTQVMDIFVDWDFTLDKSYIILILKPKKS</sequence>